<dbReference type="PROSITE" id="PS51077">
    <property type="entry name" value="HTH_ICLR"/>
    <property type="match status" value="1"/>
</dbReference>
<feature type="domain" description="IclR-ED" evidence="5">
    <location>
        <begin position="70"/>
        <end position="258"/>
    </location>
</feature>
<dbReference type="InterPro" id="IPR014757">
    <property type="entry name" value="Tscrpt_reg_IclR_C"/>
</dbReference>
<evidence type="ECO:0000313" key="6">
    <source>
        <dbReference type="EMBL" id="SLM91309.1"/>
    </source>
</evidence>
<evidence type="ECO:0000256" key="3">
    <source>
        <dbReference type="ARBA" id="ARBA00023163"/>
    </source>
</evidence>
<evidence type="ECO:0000256" key="1">
    <source>
        <dbReference type="ARBA" id="ARBA00023015"/>
    </source>
</evidence>
<dbReference type="InterPro" id="IPR029016">
    <property type="entry name" value="GAF-like_dom_sf"/>
</dbReference>
<dbReference type="Gene3D" id="3.30.450.40">
    <property type="match status" value="1"/>
</dbReference>
<dbReference type="PROSITE" id="PS51078">
    <property type="entry name" value="ICLR_ED"/>
    <property type="match status" value="1"/>
</dbReference>
<dbReference type="SUPFAM" id="SSF46785">
    <property type="entry name" value="Winged helix' DNA-binding domain"/>
    <property type="match status" value="1"/>
</dbReference>
<accession>A0A1X6WZF6</accession>
<keyword evidence="7" id="KW-1185">Reference proteome</keyword>
<evidence type="ECO:0000259" key="4">
    <source>
        <dbReference type="PROSITE" id="PS51077"/>
    </source>
</evidence>
<reference evidence="7" key="1">
    <citation type="submission" date="2017-02" db="EMBL/GenBank/DDBJ databases">
        <authorList>
            <person name="Dridi B."/>
        </authorList>
    </citation>
    <scope>NUCLEOTIDE SEQUENCE [LARGE SCALE GENOMIC DNA]</scope>
    <source>
        <strain evidence="7">B Co 03.10</strain>
    </source>
</reference>
<keyword evidence="1" id="KW-0805">Transcription regulation</keyword>
<name>A0A1X6WZF6_9MICO</name>
<dbReference type="Gene3D" id="1.10.10.10">
    <property type="entry name" value="Winged helix-like DNA-binding domain superfamily/Winged helix DNA-binding domain"/>
    <property type="match status" value="1"/>
</dbReference>
<dbReference type="InterPro" id="IPR036388">
    <property type="entry name" value="WH-like_DNA-bd_sf"/>
</dbReference>
<dbReference type="EMBL" id="FWFF01000001">
    <property type="protein sequence ID" value="SLM91309.1"/>
    <property type="molecule type" value="Genomic_DNA"/>
</dbReference>
<sequence>MANSPSGDSVLDRIVRVLSAFDPQHPDLTLSSLAARADLPTSTAYRLVDDMIGHDLLHRDPDGRIRVGVGMWELANRASDTMSMGRIARPHMLAVNAQIGQHVQLAIMRESDVLFLERVSAPQAGPNIAHVGGRLPTHASAAGLILLAQQPEHVRESYLRRDLARMTSSTITDPVVLRGVLDEARRTGFARLPGHMVASSTSCAVPIAGPTGEVVAALGAVVDTETAPPDQRIHEALAAGARAIRLALRRAQAAEAED</sequence>
<dbReference type="Pfam" id="PF01614">
    <property type="entry name" value="IclR_C"/>
    <property type="match status" value="1"/>
</dbReference>
<dbReference type="GO" id="GO:0003700">
    <property type="term" value="F:DNA-binding transcription factor activity"/>
    <property type="evidence" value="ECO:0007669"/>
    <property type="project" value="TreeGrafter"/>
</dbReference>
<dbReference type="Proteomes" id="UP000196581">
    <property type="component" value="Unassembled WGS sequence"/>
</dbReference>
<evidence type="ECO:0000259" key="5">
    <source>
        <dbReference type="PROSITE" id="PS51078"/>
    </source>
</evidence>
<keyword evidence="2" id="KW-0238">DNA-binding</keyword>
<dbReference type="RefSeq" id="WP_087004119.1">
    <property type="nucleotide sequence ID" value="NZ_FWFF01000001.1"/>
</dbReference>
<keyword evidence="3" id="KW-0804">Transcription</keyword>
<dbReference type="InterPro" id="IPR036390">
    <property type="entry name" value="WH_DNA-bd_sf"/>
</dbReference>
<gene>
    <name evidence="6" type="ORF">FM105_02585</name>
</gene>
<dbReference type="SMART" id="SM00346">
    <property type="entry name" value="HTH_ICLR"/>
    <property type="match status" value="1"/>
</dbReference>
<dbReference type="PANTHER" id="PTHR30136">
    <property type="entry name" value="HELIX-TURN-HELIX TRANSCRIPTIONAL REGULATOR, ICLR FAMILY"/>
    <property type="match status" value="1"/>
</dbReference>
<dbReference type="GO" id="GO:0045892">
    <property type="term" value="P:negative regulation of DNA-templated transcription"/>
    <property type="evidence" value="ECO:0007669"/>
    <property type="project" value="TreeGrafter"/>
</dbReference>
<proteinExistence type="predicted"/>
<dbReference type="InterPro" id="IPR050707">
    <property type="entry name" value="HTH_MetabolicPath_Reg"/>
</dbReference>
<evidence type="ECO:0000313" key="7">
    <source>
        <dbReference type="Proteomes" id="UP000196581"/>
    </source>
</evidence>
<dbReference type="Pfam" id="PF09339">
    <property type="entry name" value="HTH_IclR"/>
    <property type="match status" value="1"/>
</dbReference>
<dbReference type="AlphaFoldDB" id="A0A1X6WZF6"/>
<dbReference type="PANTHER" id="PTHR30136:SF24">
    <property type="entry name" value="HTH-TYPE TRANSCRIPTIONAL REPRESSOR ALLR"/>
    <property type="match status" value="1"/>
</dbReference>
<organism evidence="6 7">
    <name type="scientific">Brevibacterium yomogidense</name>
    <dbReference type="NCBI Taxonomy" id="946573"/>
    <lineage>
        <taxon>Bacteria</taxon>
        <taxon>Bacillati</taxon>
        <taxon>Actinomycetota</taxon>
        <taxon>Actinomycetes</taxon>
        <taxon>Micrococcales</taxon>
        <taxon>Brevibacteriaceae</taxon>
        <taxon>Brevibacterium</taxon>
    </lineage>
</organism>
<dbReference type="InterPro" id="IPR005471">
    <property type="entry name" value="Tscrpt_reg_IclR_N"/>
</dbReference>
<evidence type="ECO:0000256" key="2">
    <source>
        <dbReference type="ARBA" id="ARBA00023125"/>
    </source>
</evidence>
<dbReference type="SUPFAM" id="SSF55781">
    <property type="entry name" value="GAF domain-like"/>
    <property type="match status" value="1"/>
</dbReference>
<protein>
    <submittedName>
        <fullName evidence="6">Transcriptional regulator, IclR family</fullName>
    </submittedName>
</protein>
<dbReference type="GO" id="GO:0003677">
    <property type="term" value="F:DNA binding"/>
    <property type="evidence" value="ECO:0007669"/>
    <property type="project" value="UniProtKB-KW"/>
</dbReference>
<feature type="domain" description="HTH iclR-type" evidence="4">
    <location>
        <begin position="8"/>
        <end position="69"/>
    </location>
</feature>